<evidence type="ECO:0000313" key="3">
    <source>
        <dbReference type="Proteomes" id="UP001515683"/>
    </source>
</evidence>
<dbReference type="Proteomes" id="UP001515683">
    <property type="component" value="Unassembled WGS sequence"/>
</dbReference>
<evidence type="ECO:0000313" key="2">
    <source>
        <dbReference type="EMBL" id="NIF23033.1"/>
    </source>
</evidence>
<dbReference type="EMBL" id="VWXF01000006">
    <property type="protein sequence ID" value="NIF23033.1"/>
    <property type="molecule type" value="Genomic_DNA"/>
</dbReference>
<dbReference type="SUPFAM" id="SSF53448">
    <property type="entry name" value="Nucleotide-diphospho-sugar transferases"/>
    <property type="match status" value="1"/>
</dbReference>
<name>A0ABX0RCG2_9GAMM</name>
<dbReference type="PANTHER" id="PTHR22916:SF3">
    <property type="entry name" value="UDP-GLCNAC:BETAGAL BETA-1,3-N-ACETYLGLUCOSAMINYLTRANSFERASE-LIKE PROTEIN 1"/>
    <property type="match status" value="1"/>
</dbReference>
<feature type="domain" description="Glycosyltransferase 2-like" evidence="1">
    <location>
        <begin position="6"/>
        <end position="115"/>
    </location>
</feature>
<dbReference type="Gene3D" id="3.90.550.10">
    <property type="entry name" value="Spore Coat Polysaccharide Biosynthesis Protein SpsA, Chain A"/>
    <property type="match status" value="1"/>
</dbReference>
<dbReference type="Pfam" id="PF00535">
    <property type="entry name" value="Glycos_transf_2"/>
    <property type="match status" value="1"/>
</dbReference>
<sequence>MKKIDVILAAYNGEKYIRQQIQSVLMNFDSLPEYDCRILISDDSSSDSTTAIVTGLSAHDSRIQLLDNSKKGGVRQNFHYLILHSDADYTFFCDQDDLWLPGKMAIFMQTFAQHNDEEPLLLHSDLCVADGHLSPIHPSMFVYQHINKNPDLAALMVSNSVTGCVMACNRALMEKTKASQVEHSIMHDWYIALLAVATGKIAFIDNALILYRQHGNNQVGAKAFSLGELLKSKAWRAKLATARQSIEKTRDQAALFLNDFSSVMKPEDRRLMHAYVDSFNGGVGARAKLFFSSGIRKNGLLRNLFFFWLYVLKR</sequence>
<evidence type="ECO:0000259" key="1">
    <source>
        <dbReference type="Pfam" id="PF00535"/>
    </source>
</evidence>
<protein>
    <submittedName>
        <fullName evidence="2">Glycosyltransferase family 2 protein</fullName>
    </submittedName>
</protein>
<dbReference type="CDD" id="cd04196">
    <property type="entry name" value="GT_2_like_d"/>
    <property type="match status" value="1"/>
</dbReference>
<keyword evidence="3" id="KW-1185">Reference proteome</keyword>
<accession>A0ABX0RCG2</accession>
<dbReference type="InterPro" id="IPR001173">
    <property type="entry name" value="Glyco_trans_2-like"/>
</dbReference>
<reference evidence="2 3" key="1">
    <citation type="journal article" date="2019" name="bioRxiv">
        <title>Bacteria contribute to plant secondary compound degradation in a generalist herbivore system.</title>
        <authorList>
            <person name="Francoeur C.B."/>
            <person name="Khadempour L."/>
            <person name="Moreira-Soto R.D."/>
            <person name="Gotting K."/>
            <person name="Book A.J."/>
            <person name="Pinto-Tomas A.A."/>
            <person name="Keefover-Ring K."/>
            <person name="Currie C.R."/>
        </authorList>
    </citation>
    <scope>NUCLEOTIDE SEQUENCE [LARGE SCALE GENOMIC DNA]</scope>
    <source>
        <strain evidence="2">Acro-835</strain>
    </source>
</reference>
<comment type="caution">
    <text evidence="2">The sequence shown here is derived from an EMBL/GenBank/DDBJ whole genome shotgun (WGS) entry which is preliminary data.</text>
</comment>
<dbReference type="RefSeq" id="WP_167016051.1">
    <property type="nucleotide sequence ID" value="NZ_VWXF01000006.1"/>
</dbReference>
<proteinExistence type="predicted"/>
<gene>
    <name evidence="2" type="ORF">F3J40_15690</name>
</gene>
<dbReference type="PANTHER" id="PTHR22916">
    <property type="entry name" value="GLYCOSYLTRANSFERASE"/>
    <property type="match status" value="1"/>
</dbReference>
<organism evidence="2 3">
    <name type="scientific">Candidatus Pantoea multigeneris</name>
    <dbReference type="NCBI Taxonomy" id="2608357"/>
    <lineage>
        <taxon>Bacteria</taxon>
        <taxon>Pseudomonadati</taxon>
        <taxon>Pseudomonadota</taxon>
        <taxon>Gammaproteobacteria</taxon>
        <taxon>Enterobacterales</taxon>
        <taxon>Erwiniaceae</taxon>
        <taxon>Pantoea</taxon>
    </lineage>
</organism>
<dbReference type="InterPro" id="IPR029044">
    <property type="entry name" value="Nucleotide-diphossugar_trans"/>
</dbReference>